<evidence type="ECO:0000256" key="5">
    <source>
        <dbReference type="ARBA" id="ARBA00022692"/>
    </source>
</evidence>
<evidence type="ECO:0000313" key="18">
    <source>
        <dbReference type="Proteomes" id="UP000285301"/>
    </source>
</evidence>
<evidence type="ECO:0000256" key="2">
    <source>
        <dbReference type="ARBA" id="ARBA00004173"/>
    </source>
</evidence>
<protein>
    <recommendedName>
        <fullName evidence="14">Protein SERAC1</fullName>
    </recommendedName>
    <alternativeName>
        <fullName evidence="15">Serine active site-containing protein 1</fullName>
    </alternativeName>
</protein>
<dbReference type="STRING" id="1965070.A0A3S3PF48"/>
<dbReference type="InterPro" id="IPR052374">
    <property type="entry name" value="SERAC1"/>
</dbReference>
<dbReference type="GO" id="GO:0005739">
    <property type="term" value="C:mitochondrion"/>
    <property type="evidence" value="ECO:0007669"/>
    <property type="project" value="UniProtKB-SubCell"/>
</dbReference>
<keyword evidence="8" id="KW-0443">Lipid metabolism</keyword>
<gene>
    <name evidence="17" type="ORF">B4U79_04369</name>
</gene>
<dbReference type="Proteomes" id="UP000285301">
    <property type="component" value="Unassembled WGS sequence"/>
</dbReference>
<comment type="subcellular location">
    <subcellularLocation>
        <location evidence="3">Endoplasmic reticulum</location>
    </subcellularLocation>
    <subcellularLocation>
        <location evidence="1">Membrane</location>
        <topology evidence="1">Single-pass membrane protein</topology>
    </subcellularLocation>
    <subcellularLocation>
        <location evidence="2">Mitochondrion</location>
    </subcellularLocation>
</comment>
<feature type="domain" description="AB hydrolase-1" evidence="16">
    <location>
        <begin position="339"/>
        <end position="484"/>
    </location>
</feature>
<name>A0A3S3PF48_9ACAR</name>
<dbReference type="SUPFAM" id="SSF53474">
    <property type="entry name" value="alpha/beta-Hydrolases"/>
    <property type="match status" value="1"/>
</dbReference>
<evidence type="ECO:0000256" key="4">
    <source>
        <dbReference type="ARBA" id="ARBA00022516"/>
    </source>
</evidence>
<proteinExistence type="inferred from homology"/>
<keyword evidence="18" id="KW-1185">Reference proteome</keyword>
<dbReference type="GO" id="GO:0005783">
    <property type="term" value="C:endoplasmic reticulum"/>
    <property type="evidence" value="ECO:0007669"/>
    <property type="project" value="UniProtKB-SubCell"/>
</dbReference>
<evidence type="ECO:0000256" key="14">
    <source>
        <dbReference type="ARBA" id="ARBA00040991"/>
    </source>
</evidence>
<dbReference type="PANTHER" id="PTHR48182:SF2">
    <property type="entry name" value="PROTEIN SERAC1"/>
    <property type="match status" value="1"/>
</dbReference>
<dbReference type="PANTHER" id="PTHR48182">
    <property type="entry name" value="PROTEIN SERAC1"/>
    <property type="match status" value="1"/>
</dbReference>
<dbReference type="AlphaFoldDB" id="A0A3S3PF48"/>
<organism evidence="17 18">
    <name type="scientific">Dinothrombium tinctorium</name>
    <dbReference type="NCBI Taxonomy" id="1965070"/>
    <lineage>
        <taxon>Eukaryota</taxon>
        <taxon>Metazoa</taxon>
        <taxon>Ecdysozoa</taxon>
        <taxon>Arthropoda</taxon>
        <taxon>Chelicerata</taxon>
        <taxon>Arachnida</taxon>
        <taxon>Acari</taxon>
        <taxon>Acariformes</taxon>
        <taxon>Trombidiformes</taxon>
        <taxon>Prostigmata</taxon>
        <taxon>Anystina</taxon>
        <taxon>Parasitengona</taxon>
        <taxon>Trombidioidea</taxon>
        <taxon>Trombidiidae</taxon>
        <taxon>Dinothrombium</taxon>
    </lineage>
</organism>
<comment type="similarity">
    <text evidence="13">Belongs to the SERAC1 family.</text>
</comment>
<evidence type="ECO:0000256" key="7">
    <source>
        <dbReference type="ARBA" id="ARBA00022989"/>
    </source>
</evidence>
<dbReference type="SUPFAM" id="SSF48371">
    <property type="entry name" value="ARM repeat"/>
    <property type="match status" value="1"/>
</dbReference>
<keyword evidence="5" id="KW-0812">Transmembrane</keyword>
<keyword evidence="9" id="KW-0496">Mitochondrion</keyword>
<evidence type="ECO:0000259" key="16">
    <source>
        <dbReference type="Pfam" id="PF12697"/>
    </source>
</evidence>
<evidence type="ECO:0000256" key="3">
    <source>
        <dbReference type="ARBA" id="ARBA00004240"/>
    </source>
</evidence>
<dbReference type="InterPro" id="IPR011989">
    <property type="entry name" value="ARM-like"/>
</dbReference>
<evidence type="ECO:0000256" key="11">
    <source>
        <dbReference type="ARBA" id="ARBA00023209"/>
    </source>
</evidence>
<evidence type="ECO:0000256" key="1">
    <source>
        <dbReference type="ARBA" id="ARBA00004167"/>
    </source>
</evidence>
<dbReference type="Gene3D" id="1.25.10.10">
    <property type="entry name" value="Leucine-rich Repeat Variant"/>
    <property type="match status" value="1"/>
</dbReference>
<dbReference type="InterPro" id="IPR029058">
    <property type="entry name" value="AB_hydrolase_fold"/>
</dbReference>
<evidence type="ECO:0000256" key="6">
    <source>
        <dbReference type="ARBA" id="ARBA00022824"/>
    </source>
</evidence>
<dbReference type="GO" id="GO:0016020">
    <property type="term" value="C:membrane"/>
    <property type="evidence" value="ECO:0007669"/>
    <property type="project" value="UniProtKB-SubCell"/>
</dbReference>
<dbReference type="InterPro" id="IPR016024">
    <property type="entry name" value="ARM-type_fold"/>
</dbReference>
<keyword evidence="6" id="KW-0256">Endoplasmic reticulum</keyword>
<evidence type="ECO:0000256" key="15">
    <source>
        <dbReference type="ARBA" id="ARBA00041701"/>
    </source>
</evidence>
<keyword evidence="4" id="KW-0444">Lipid biosynthesis</keyword>
<evidence type="ECO:0000256" key="8">
    <source>
        <dbReference type="ARBA" id="ARBA00023098"/>
    </source>
</evidence>
<dbReference type="InterPro" id="IPR000073">
    <property type="entry name" value="AB_hydrolase_1"/>
</dbReference>
<keyword evidence="10" id="KW-0472">Membrane</keyword>
<comment type="caution">
    <text evidence="17">The sequence shown here is derived from an EMBL/GenBank/DDBJ whole genome shotgun (WGS) entry which is preliminary data.</text>
</comment>
<dbReference type="Pfam" id="PF12697">
    <property type="entry name" value="Abhydrolase_6"/>
    <property type="match status" value="1"/>
</dbReference>
<evidence type="ECO:0000256" key="12">
    <source>
        <dbReference type="ARBA" id="ARBA00023264"/>
    </source>
</evidence>
<keyword evidence="12" id="KW-1208">Phospholipid metabolism</keyword>
<dbReference type="OrthoDB" id="5086500at2759"/>
<sequence length="597" mass="68161">MKVKRNHLFFGFGSFGVFLSSGFTFRSLFSKNESKQELDDKYICLNQAYYEIPEPENLYGRKHLQSIPAHLSLLKLAKSRDTHIANYAIAKLANSQHLSDGQCREIAQMCDFDLTIKLSRTESVDPRIFLPPICTHLRMLNSSDSKSKSSRDLVFELLKKLHDSIQNANECTKYFASFALKANQISIAFESEMQHMDLVPEHIRKKNFMSEEKIDWFCLEALMGYSSSGQKACEMLINGGIFLILHTFRESYPNDSVMNEKVAKFLAKLSEYPESHKHFVATGWIGVLAKWLNDSENIELSFPAAKCLYNLDKDTQHVFTESVYLLNPFYRLKSTDWDIIFVHGLLGGIFRTWRQSDSSKNLDNYTRCWPQTWLAADIPSLRVLAIDYPTYLTGWKVECPTEKLSLKDRSNSILESLIAAGVGKRPIIWVGHSMGGLIIKEMLVSCDKSNSQALKDVIANTKGTVFYSCPNRGSDLAVWPSKFPNVVLPSTEVMELMTDSPALMKLHEEFLNTVRQRDVKCLSFGESFKSRLGLKKVKFSAFMVSEKSANPGYGEFHLLPMDHHSTCKPANKQSDAYRLTYDFILNLMYNNNFNYSQ</sequence>
<evidence type="ECO:0000313" key="17">
    <source>
        <dbReference type="EMBL" id="RWS11207.1"/>
    </source>
</evidence>
<keyword evidence="7" id="KW-1133">Transmembrane helix</keyword>
<evidence type="ECO:0000256" key="9">
    <source>
        <dbReference type="ARBA" id="ARBA00023128"/>
    </source>
</evidence>
<accession>A0A3S3PF48</accession>
<keyword evidence="11" id="KW-0594">Phospholipid biosynthesis</keyword>
<dbReference type="Gene3D" id="3.40.50.1820">
    <property type="entry name" value="alpha/beta hydrolase"/>
    <property type="match status" value="1"/>
</dbReference>
<dbReference type="EMBL" id="NCKU01001805">
    <property type="protein sequence ID" value="RWS11207.1"/>
    <property type="molecule type" value="Genomic_DNA"/>
</dbReference>
<evidence type="ECO:0000256" key="10">
    <source>
        <dbReference type="ARBA" id="ARBA00023136"/>
    </source>
</evidence>
<dbReference type="GO" id="GO:0008654">
    <property type="term" value="P:phospholipid biosynthetic process"/>
    <property type="evidence" value="ECO:0007669"/>
    <property type="project" value="UniProtKB-KW"/>
</dbReference>
<evidence type="ECO:0000256" key="13">
    <source>
        <dbReference type="ARBA" id="ARBA00038024"/>
    </source>
</evidence>
<reference evidence="17 18" key="1">
    <citation type="journal article" date="2018" name="Gigascience">
        <title>Genomes of trombidid mites reveal novel predicted allergens and laterally-transferred genes associated with secondary metabolism.</title>
        <authorList>
            <person name="Dong X."/>
            <person name="Chaisiri K."/>
            <person name="Xia D."/>
            <person name="Armstrong S.D."/>
            <person name="Fang Y."/>
            <person name="Donnelly M.J."/>
            <person name="Kadowaki T."/>
            <person name="McGarry J.W."/>
            <person name="Darby A.C."/>
            <person name="Makepeace B.L."/>
        </authorList>
    </citation>
    <scope>NUCLEOTIDE SEQUENCE [LARGE SCALE GENOMIC DNA]</scope>
    <source>
        <strain evidence="17">UoL-WK</strain>
    </source>
</reference>